<name>A0A0G0Y1V8_UNCKA</name>
<organism evidence="2 3">
    <name type="scientific">candidate division WWE3 bacterium GW2011_GWC2_41_23</name>
    <dbReference type="NCBI Taxonomy" id="1619123"/>
    <lineage>
        <taxon>Bacteria</taxon>
        <taxon>Katanobacteria</taxon>
    </lineage>
</organism>
<evidence type="ECO:0000259" key="1">
    <source>
        <dbReference type="Pfam" id="PF00535"/>
    </source>
</evidence>
<evidence type="ECO:0000313" key="3">
    <source>
        <dbReference type="Proteomes" id="UP000033947"/>
    </source>
</evidence>
<dbReference type="InterPro" id="IPR001173">
    <property type="entry name" value="Glyco_trans_2-like"/>
</dbReference>
<dbReference type="PANTHER" id="PTHR10859">
    <property type="entry name" value="GLYCOSYL TRANSFERASE"/>
    <property type="match status" value="1"/>
</dbReference>
<keyword evidence="2" id="KW-0808">Transferase</keyword>
<sequence>MEKEQQKSEKLVSIIVPAYKQEKTIKQDLENILNTMLQTRWDFEIIVVVDGVLDKTYDIAKSLENKKLKAFCYERNRGKGYAIRYGMARASGDYVSFIDAGMDINPNGISMLLEHMEWYGADIIVGSKKHPASKVKYPIVRRVYSWGYHTLVWLLFGLHVKDTQTGLKVFKREVLVKVLPRLVIKEFAFDIELLAVASHLGFHNIYEAPVYVNIDFSESSFSAFFFLDRHIRNMLLDTAAVFYRLNFLKYYDDKSDRKWVYDKELDMRVNTGELRGE</sequence>
<gene>
    <name evidence="2" type="ORF">UU55_C0002G0031</name>
</gene>
<protein>
    <submittedName>
        <fullName evidence="2">Dolichol-phosphate mannosyltransferase</fullName>
    </submittedName>
</protein>
<dbReference type="InterPro" id="IPR029044">
    <property type="entry name" value="Nucleotide-diphossugar_trans"/>
</dbReference>
<dbReference type="Proteomes" id="UP000033947">
    <property type="component" value="Unassembled WGS sequence"/>
</dbReference>
<dbReference type="SUPFAM" id="SSF53448">
    <property type="entry name" value="Nucleotide-diphospho-sugar transferases"/>
    <property type="match status" value="1"/>
</dbReference>
<accession>A0A0G0Y1V8</accession>
<keyword evidence="2" id="KW-0328">Glycosyltransferase</keyword>
<comment type="caution">
    <text evidence="2">The sequence shown here is derived from an EMBL/GenBank/DDBJ whole genome shotgun (WGS) entry which is preliminary data.</text>
</comment>
<dbReference type="PANTHER" id="PTHR10859:SF91">
    <property type="entry name" value="DOLICHYL-PHOSPHATE BETA-GLUCOSYLTRANSFERASE"/>
    <property type="match status" value="1"/>
</dbReference>
<feature type="domain" description="Glycosyltransferase 2-like" evidence="1">
    <location>
        <begin position="13"/>
        <end position="177"/>
    </location>
</feature>
<dbReference type="AlphaFoldDB" id="A0A0G0Y1V8"/>
<dbReference type="GO" id="GO:0016757">
    <property type="term" value="F:glycosyltransferase activity"/>
    <property type="evidence" value="ECO:0007669"/>
    <property type="project" value="UniProtKB-KW"/>
</dbReference>
<dbReference type="Gene3D" id="3.90.550.10">
    <property type="entry name" value="Spore Coat Polysaccharide Biosynthesis Protein SpsA, Chain A"/>
    <property type="match status" value="1"/>
</dbReference>
<dbReference type="EMBL" id="LCBB01000002">
    <property type="protein sequence ID" value="KKS03426.1"/>
    <property type="molecule type" value="Genomic_DNA"/>
</dbReference>
<reference evidence="2 3" key="1">
    <citation type="journal article" date="2015" name="Nature">
        <title>rRNA introns, odd ribosomes, and small enigmatic genomes across a large radiation of phyla.</title>
        <authorList>
            <person name="Brown C.T."/>
            <person name="Hug L.A."/>
            <person name="Thomas B.C."/>
            <person name="Sharon I."/>
            <person name="Castelle C.J."/>
            <person name="Singh A."/>
            <person name="Wilkins M.J."/>
            <person name="Williams K.H."/>
            <person name="Banfield J.F."/>
        </authorList>
    </citation>
    <scope>NUCLEOTIDE SEQUENCE [LARGE SCALE GENOMIC DNA]</scope>
</reference>
<proteinExistence type="predicted"/>
<dbReference type="GO" id="GO:0006487">
    <property type="term" value="P:protein N-linked glycosylation"/>
    <property type="evidence" value="ECO:0007669"/>
    <property type="project" value="TreeGrafter"/>
</dbReference>
<dbReference type="Pfam" id="PF00535">
    <property type="entry name" value="Glycos_transf_2"/>
    <property type="match status" value="1"/>
</dbReference>
<evidence type="ECO:0000313" key="2">
    <source>
        <dbReference type="EMBL" id="KKS03426.1"/>
    </source>
</evidence>